<evidence type="ECO:0000313" key="13">
    <source>
        <dbReference type="Proteomes" id="UP000324629"/>
    </source>
</evidence>
<comment type="caution">
    <text evidence="12">The sequence shown here is derived from an EMBL/GenBank/DDBJ whole genome shotgun (WGS) entry which is preliminary data.</text>
</comment>
<evidence type="ECO:0000256" key="2">
    <source>
        <dbReference type="ARBA" id="ARBA00001974"/>
    </source>
</evidence>
<dbReference type="InterPro" id="IPR032037">
    <property type="entry name" value="MMACHC"/>
</dbReference>
<accession>A0A5J4NP13</accession>
<comment type="cofactor">
    <cofactor evidence="2">
        <name>FAD</name>
        <dbReference type="ChEBI" id="CHEBI:57692"/>
    </cofactor>
</comment>
<organism evidence="12 13">
    <name type="scientific">Paragonimus westermani</name>
    <dbReference type="NCBI Taxonomy" id="34504"/>
    <lineage>
        <taxon>Eukaryota</taxon>
        <taxon>Metazoa</taxon>
        <taxon>Spiralia</taxon>
        <taxon>Lophotrochozoa</taxon>
        <taxon>Platyhelminthes</taxon>
        <taxon>Trematoda</taxon>
        <taxon>Digenea</taxon>
        <taxon>Plagiorchiida</taxon>
        <taxon>Troglotremata</taxon>
        <taxon>Troglotrematidae</taxon>
        <taxon>Paragonimus</taxon>
    </lineage>
</organism>
<evidence type="ECO:0000256" key="1">
    <source>
        <dbReference type="ARBA" id="ARBA00001917"/>
    </source>
</evidence>
<evidence type="ECO:0000256" key="4">
    <source>
        <dbReference type="ARBA" id="ARBA00007762"/>
    </source>
</evidence>
<dbReference type="GO" id="GO:0032451">
    <property type="term" value="F:demethylase activity"/>
    <property type="evidence" value="ECO:0007669"/>
    <property type="project" value="TreeGrafter"/>
</dbReference>
<dbReference type="CDD" id="cd12959">
    <property type="entry name" value="MMACHC-like"/>
    <property type="match status" value="1"/>
</dbReference>
<proteinExistence type="inferred from homology"/>
<keyword evidence="6" id="KW-0285">Flavoprotein</keyword>
<keyword evidence="9" id="KW-0521">NADP</keyword>
<evidence type="ECO:0000256" key="6">
    <source>
        <dbReference type="ARBA" id="ARBA00022630"/>
    </source>
</evidence>
<protein>
    <recommendedName>
        <fullName evidence="11">Cyanocobalamin reductase (cyanide-eliminating)</fullName>
    </recommendedName>
</protein>
<dbReference type="Pfam" id="PF16690">
    <property type="entry name" value="MMACHC"/>
    <property type="match status" value="1"/>
</dbReference>
<comment type="similarity">
    <text evidence="4">Belongs to the MMACHC family.</text>
</comment>
<dbReference type="GO" id="GO:0071949">
    <property type="term" value="F:FAD binding"/>
    <property type="evidence" value="ECO:0007669"/>
    <property type="project" value="TreeGrafter"/>
</dbReference>
<keyword evidence="10" id="KW-0560">Oxidoreductase</keyword>
<keyword evidence="13" id="KW-1185">Reference proteome</keyword>
<keyword evidence="7" id="KW-0288">FMN</keyword>
<evidence type="ECO:0000256" key="5">
    <source>
        <dbReference type="ARBA" id="ARBA00022490"/>
    </source>
</evidence>
<evidence type="ECO:0000256" key="8">
    <source>
        <dbReference type="ARBA" id="ARBA00022827"/>
    </source>
</evidence>
<keyword evidence="5" id="KW-0963">Cytoplasm</keyword>
<gene>
    <name evidence="12" type="ORF">DEA37_0004793</name>
</gene>
<dbReference type="GO" id="GO:0005737">
    <property type="term" value="C:cytoplasm"/>
    <property type="evidence" value="ECO:0007669"/>
    <property type="project" value="UniProtKB-SubCell"/>
</dbReference>
<dbReference type="PANTHER" id="PTHR31457">
    <property type="entry name" value="METHYLMALONIC ACIDURIA AND HOMOCYSTINURIA TYPE C PROTEIN"/>
    <property type="match status" value="1"/>
</dbReference>
<dbReference type="PANTHER" id="PTHR31457:SF2">
    <property type="entry name" value="CYANOCOBALAMIN REDUCTASE _ ALKYLCOBALAMIN DEALKYLASE"/>
    <property type="match status" value="1"/>
</dbReference>
<name>A0A5J4NP13_9TREM</name>
<dbReference type="AlphaFoldDB" id="A0A5J4NP13"/>
<evidence type="ECO:0000256" key="10">
    <source>
        <dbReference type="ARBA" id="ARBA00023002"/>
    </source>
</evidence>
<evidence type="ECO:0000256" key="9">
    <source>
        <dbReference type="ARBA" id="ARBA00022857"/>
    </source>
</evidence>
<evidence type="ECO:0000256" key="11">
    <source>
        <dbReference type="ARBA" id="ARBA00031313"/>
    </source>
</evidence>
<dbReference type="EMBL" id="QNGE01001721">
    <property type="protein sequence ID" value="KAA3676970.1"/>
    <property type="molecule type" value="Genomic_DNA"/>
</dbReference>
<sequence length="316" mass="35104">MQDVDTSLELVHRTLTSLTGSLSPYGFEFAPFLVGWYNAFVSGRLKLDNATAPHADCVVICIISNPKMFEQSFLPHLTSWFQADGVHSLGGALGGLKKQTNGYLQSPGLNDPLDWSVLLRINEGLNASLKTLQEQLSPDEFSMLASPRFITDYAMRPVTRLPYVHVQCAGHVSGLAYFHQRDTVNCAPQFGNGNPGCSLHPRYGGWFGFRGIVVFPNLRCPKLPRPVPVSSLPPGSPPFAPELLDKLLIEFRDHWRENRWRNFGLPKDSHQLYTAAAQLFFNTPPAKRAALLESWMCCSNLNSCPSVLVQSGVRTF</sequence>
<dbReference type="GO" id="GO:0009235">
    <property type="term" value="P:cobalamin metabolic process"/>
    <property type="evidence" value="ECO:0007669"/>
    <property type="project" value="TreeGrafter"/>
</dbReference>
<evidence type="ECO:0000256" key="7">
    <source>
        <dbReference type="ARBA" id="ARBA00022643"/>
    </source>
</evidence>
<reference evidence="12 13" key="1">
    <citation type="journal article" date="2019" name="Gigascience">
        <title>Whole-genome sequence of the oriental lung fluke Paragonimus westermani.</title>
        <authorList>
            <person name="Oey H."/>
            <person name="Zakrzewski M."/>
            <person name="Narain K."/>
            <person name="Devi K.R."/>
            <person name="Agatsuma T."/>
            <person name="Nawaratna S."/>
            <person name="Gobert G.N."/>
            <person name="Jones M.K."/>
            <person name="Ragan M.A."/>
            <person name="McManus D.P."/>
            <person name="Krause L."/>
        </authorList>
    </citation>
    <scope>NUCLEOTIDE SEQUENCE [LARGE SCALE GENOMIC DNA]</scope>
    <source>
        <strain evidence="12 13">IND2009</strain>
    </source>
</reference>
<comment type="subcellular location">
    <subcellularLocation>
        <location evidence="3">Cytoplasm</location>
    </subcellularLocation>
</comment>
<comment type="cofactor">
    <cofactor evidence="1">
        <name>FMN</name>
        <dbReference type="ChEBI" id="CHEBI:58210"/>
    </cofactor>
</comment>
<evidence type="ECO:0000256" key="3">
    <source>
        <dbReference type="ARBA" id="ARBA00004496"/>
    </source>
</evidence>
<keyword evidence="8" id="KW-0274">FAD</keyword>
<evidence type="ECO:0000313" key="12">
    <source>
        <dbReference type="EMBL" id="KAA3676970.1"/>
    </source>
</evidence>
<dbReference type="GO" id="GO:0033787">
    <property type="term" value="F:cyanocobalamin reductase (cyanide-eliminating) (NADP+) activity"/>
    <property type="evidence" value="ECO:0007669"/>
    <property type="project" value="TreeGrafter"/>
</dbReference>
<dbReference type="Proteomes" id="UP000324629">
    <property type="component" value="Unassembled WGS sequence"/>
</dbReference>